<comment type="caution">
    <text evidence="2">The sequence shown here is derived from an EMBL/GenBank/DDBJ whole genome shotgun (WGS) entry which is preliminary data.</text>
</comment>
<dbReference type="InterPro" id="IPR041049">
    <property type="entry name" value="DUF5615"/>
</dbReference>
<sequence length="118" mass="13350">MIAIIDEDLPRKLGGSLKKLGWGIKDVRDFGLGGKPDKEIISFAKECKAVLFSSDKDFANISKYPPKDYYGIVILDFPNEVSTDFIMEETERDLVKISPEDFKGNLIIIEPGKIRIRK</sequence>
<dbReference type="Pfam" id="PF18480">
    <property type="entry name" value="DUF5615"/>
    <property type="match status" value="1"/>
</dbReference>
<protein>
    <recommendedName>
        <fullName evidence="1">DUF5615 domain-containing protein</fullName>
    </recommendedName>
</protein>
<gene>
    <name evidence="2" type="ORF">COX33_00455</name>
</gene>
<evidence type="ECO:0000259" key="1">
    <source>
        <dbReference type="Pfam" id="PF18480"/>
    </source>
</evidence>
<accession>A0A2G9YZN2</accession>
<dbReference type="EMBL" id="PCRR01000012">
    <property type="protein sequence ID" value="PIP24704.1"/>
    <property type="molecule type" value="Genomic_DNA"/>
</dbReference>
<organism evidence="2 3">
    <name type="scientific">Candidatus Nealsonbacteria bacterium CG23_combo_of_CG06-09_8_20_14_all_36_125</name>
    <dbReference type="NCBI Taxonomy" id="1974719"/>
    <lineage>
        <taxon>Bacteria</taxon>
        <taxon>Candidatus Nealsoniibacteriota</taxon>
    </lineage>
</organism>
<dbReference type="Proteomes" id="UP000237258">
    <property type="component" value="Unassembled WGS sequence"/>
</dbReference>
<name>A0A2G9YZN2_9BACT</name>
<feature type="domain" description="DUF5615" evidence="1">
    <location>
        <begin position="1"/>
        <end position="111"/>
    </location>
</feature>
<reference evidence="2 3" key="1">
    <citation type="submission" date="2017-09" db="EMBL/GenBank/DDBJ databases">
        <title>Depth-based differentiation of microbial function through sediment-hosted aquifers and enrichment of novel symbionts in the deep terrestrial subsurface.</title>
        <authorList>
            <person name="Probst A.J."/>
            <person name="Ladd B."/>
            <person name="Jarett J.K."/>
            <person name="Geller-Mcgrath D.E."/>
            <person name="Sieber C.M."/>
            <person name="Emerson J.B."/>
            <person name="Anantharaman K."/>
            <person name="Thomas B.C."/>
            <person name="Malmstrom R."/>
            <person name="Stieglmeier M."/>
            <person name="Klingl A."/>
            <person name="Woyke T."/>
            <person name="Ryan C.M."/>
            <person name="Banfield J.F."/>
        </authorList>
    </citation>
    <scope>NUCLEOTIDE SEQUENCE [LARGE SCALE GENOMIC DNA]</scope>
    <source>
        <strain evidence="2">CG23_combo_of_CG06-09_8_20_14_all_36_125</strain>
    </source>
</reference>
<dbReference type="AlphaFoldDB" id="A0A2G9YZN2"/>
<proteinExistence type="predicted"/>
<evidence type="ECO:0000313" key="3">
    <source>
        <dbReference type="Proteomes" id="UP000237258"/>
    </source>
</evidence>
<evidence type="ECO:0000313" key="2">
    <source>
        <dbReference type="EMBL" id="PIP24704.1"/>
    </source>
</evidence>